<evidence type="ECO:0000313" key="1">
    <source>
        <dbReference type="EMBL" id="KTD70000.1"/>
    </source>
</evidence>
<dbReference type="EMBL" id="LNYU01000003">
    <property type="protein sequence ID" value="KTD70000.1"/>
    <property type="molecule type" value="Genomic_DNA"/>
</dbReference>
<proteinExistence type="predicted"/>
<dbReference type="OrthoDB" id="6174582at2"/>
<gene>
    <name evidence="1" type="primary">lvrA_1</name>
    <name evidence="1" type="ORF">Lsan_0084</name>
</gene>
<dbReference type="RefSeq" id="WP_058512576.1">
    <property type="nucleotide sequence ID" value="NZ_CAAAIH010000040.1"/>
</dbReference>
<dbReference type="Proteomes" id="UP000054703">
    <property type="component" value="Unassembled WGS sequence"/>
</dbReference>
<name>A0A0W0ZLX9_9GAMM</name>
<evidence type="ECO:0000313" key="2">
    <source>
        <dbReference type="Proteomes" id="UP000054703"/>
    </source>
</evidence>
<dbReference type="PATRIC" id="fig|45074.5.peg.91"/>
<dbReference type="AlphaFoldDB" id="A0A0W0ZLX9"/>
<keyword evidence="2" id="KW-1185">Reference proteome</keyword>
<accession>A0A0W0ZLX9</accession>
<organism evidence="1 2">
    <name type="scientific">Legionella santicrucis</name>
    <dbReference type="NCBI Taxonomy" id="45074"/>
    <lineage>
        <taxon>Bacteria</taxon>
        <taxon>Pseudomonadati</taxon>
        <taxon>Pseudomonadota</taxon>
        <taxon>Gammaproteobacteria</taxon>
        <taxon>Legionellales</taxon>
        <taxon>Legionellaceae</taxon>
        <taxon>Legionella</taxon>
    </lineage>
</organism>
<sequence>MYFTVNDKELDALCGLSYIQQITYLRGIRPHMDRNTLIVGIKRRISYQSLAEVLYIEPHQGIKESGSPSRQQIRRAIKGLERSGLIAIQSFDKHLILKCLLADISYCVQNKPDTNPTQQADTKPHAKLLVNTVVSEGAEVKDDIYKIPKADTPLIKENNYIYLLQRFDHFWHMYPEKKSRERAFEMFKQINPDEPLLQSILQALAEQIKARREQEAHGEWVPAWKFPANWLSQKCWEDEVKFELTQEKRNEKCGPNTKNRAIDPFWNPETGDAAITGGDDYSQSNIINLQCYRQL</sequence>
<dbReference type="STRING" id="45074.Lsan_0084"/>
<protein>
    <submittedName>
        <fullName evidence="1">Legionella vir region protein</fullName>
    </submittedName>
</protein>
<reference evidence="1 2" key="1">
    <citation type="submission" date="2015-11" db="EMBL/GenBank/DDBJ databases">
        <title>Genomic analysis of 38 Legionella species identifies large and diverse effector repertoires.</title>
        <authorList>
            <person name="Burstein D."/>
            <person name="Amaro F."/>
            <person name="Zusman T."/>
            <person name="Lifshitz Z."/>
            <person name="Cohen O."/>
            <person name="Gilbert J.A."/>
            <person name="Pupko T."/>
            <person name="Shuman H.A."/>
            <person name="Segal G."/>
        </authorList>
    </citation>
    <scope>NUCLEOTIDE SEQUENCE [LARGE SCALE GENOMIC DNA]</scope>
    <source>
        <strain evidence="1 2">SC-63-C7</strain>
    </source>
</reference>
<comment type="caution">
    <text evidence="1">The sequence shown here is derived from an EMBL/GenBank/DDBJ whole genome shotgun (WGS) entry which is preliminary data.</text>
</comment>